<proteinExistence type="predicted"/>
<dbReference type="Gramene" id="KZN04239">
    <property type="protein sequence ID" value="KZN04239"/>
    <property type="gene ID" value="DCAR_005119"/>
</dbReference>
<reference evidence="1" key="1">
    <citation type="journal article" date="2016" name="Nat. Genet.">
        <title>A high-quality carrot genome assembly provides new insights into carotenoid accumulation and asterid genome evolution.</title>
        <authorList>
            <person name="Iorizzo M."/>
            <person name="Ellison S."/>
            <person name="Senalik D."/>
            <person name="Zeng P."/>
            <person name="Satapoomin P."/>
            <person name="Huang J."/>
            <person name="Bowman M."/>
            <person name="Iovene M."/>
            <person name="Sanseverino W."/>
            <person name="Cavagnaro P."/>
            <person name="Yildiz M."/>
            <person name="Macko-Podgorni A."/>
            <person name="Moranska E."/>
            <person name="Grzebelus E."/>
            <person name="Grzebelus D."/>
            <person name="Ashrafi H."/>
            <person name="Zheng Z."/>
            <person name="Cheng S."/>
            <person name="Spooner D."/>
            <person name="Van Deynze A."/>
            <person name="Simon P."/>
        </authorList>
    </citation>
    <scope>NUCLEOTIDE SEQUENCE</scope>
    <source>
        <tissue evidence="1">Leaf</tissue>
    </source>
</reference>
<keyword evidence="2" id="KW-1185">Reference proteome</keyword>
<dbReference type="Proteomes" id="UP000077755">
    <property type="component" value="Chromosome 2"/>
</dbReference>
<organism evidence="1 2">
    <name type="scientific">Daucus carota subsp. sativus</name>
    <name type="common">Carrot</name>
    <dbReference type="NCBI Taxonomy" id="79200"/>
    <lineage>
        <taxon>Eukaryota</taxon>
        <taxon>Viridiplantae</taxon>
        <taxon>Streptophyta</taxon>
        <taxon>Embryophyta</taxon>
        <taxon>Tracheophyta</taxon>
        <taxon>Spermatophyta</taxon>
        <taxon>Magnoliopsida</taxon>
        <taxon>eudicotyledons</taxon>
        <taxon>Gunneridae</taxon>
        <taxon>Pentapetalae</taxon>
        <taxon>asterids</taxon>
        <taxon>campanulids</taxon>
        <taxon>Apiales</taxon>
        <taxon>Apiaceae</taxon>
        <taxon>Apioideae</taxon>
        <taxon>Scandiceae</taxon>
        <taxon>Daucinae</taxon>
        <taxon>Daucus</taxon>
        <taxon>Daucus sect. Daucus</taxon>
    </lineage>
</organism>
<protein>
    <submittedName>
        <fullName evidence="1">Uncharacterized protein</fullName>
    </submittedName>
</protein>
<dbReference type="EMBL" id="CP093344">
    <property type="protein sequence ID" value="WOG86452.1"/>
    <property type="molecule type" value="Genomic_DNA"/>
</dbReference>
<evidence type="ECO:0000313" key="1">
    <source>
        <dbReference type="EMBL" id="WOG86452.1"/>
    </source>
</evidence>
<gene>
    <name evidence="1" type="ORF">DCAR_0205658</name>
</gene>
<evidence type="ECO:0000313" key="2">
    <source>
        <dbReference type="Proteomes" id="UP000077755"/>
    </source>
</evidence>
<accession>A0A166CRM1</accession>
<dbReference type="AlphaFoldDB" id="A0A166CRM1"/>
<reference evidence="1" key="2">
    <citation type="submission" date="2022-03" db="EMBL/GenBank/DDBJ databases">
        <title>Draft title - Genomic analysis of global carrot germplasm unveils the trajectory of domestication and the origin of high carotenoid orange carrot.</title>
        <authorList>
            <person name="Iorizzo M."/>
            <person name="Ellison S."/>
            <person name="Senalik D."/>
            <person name="Macko-Podgorni A."/>
            <person name="Grzebelus D."/>
            <person name="Bostan H."/>
            <person name="Rolling W."/>
            <person name="Curaba J."/>
            <person name="Simon P."/>
        </authorList>
    </citation>
    <scope>NUCLEOTIDE SEQUENCE</scope>
    <source>
        <tissue evidence="1">Leaf</tissue>
    </source>
</reference>
<sequence length="65" mass="6542">MESFKAAKVFTIFVMVLVAFLNLGATAALEGVSAPAPSPTPESAGTMLGVPAALAAIISLVAYFV</sequence>
<name>A0A166CRM1_DAUCS</name>